<dbReference type="STRING" id="4533.J3LPP2"/>
<reference evidence="6" key="1">
    <citation type="journal article" date="2013" name="Nat. Commun.">
        <title>Whole-genome sequencing of Oryza brachyantha reveals mechanisms underlying Oryza genome evolution.</title>
        <authorList>
            <person name="Chen J."/>
            <person name="Huang Q."/>
            <person name="Gao D."/>
            <person name="Wang J."/>
            <person name="Lang Y."/>
            <person name="Liu T."/>
            <person name="Li B."/>
            <person name="Bai Z."/>
            <person name="Luis Goicoechea J."/>
            <person name="Liang C."/>
            <person name="Chen C."/>
            <person name="Zhang W."/>
            <person name="Sun S."/>
            <person name="Liao Y."/>
            <person name="Zhang X."/>
            <person name="Yang L."/>
            <person name="Song C."/>
            <person name="Wang M."/>
            <person name="Shi J."/>
            <person name="Liu G."/>
            <person name="Liu J."/>
            <person name="Zhou H."/>
            <person name="Zhou W."/>
            <person name="Yu Q."/>
            <person name="An N."/>
            <person name="Chen Y."/>
            <person name="Cai Q."/>
            <person name="Wang B."/>
            <person name="Liu B."/>
            <person name="Min J."/>
            <person name="Huang Y."/>
            <person name="Wu H."/>
            <person name="Li Z."/>
            <person name="Zhang Y."/>
            <person name="Yin Y."/>
            <person name="Song W."/>
            <person name="Jiang J."/>
            <person name="Jackson S.A."/>
            <person name="Wing R.A."/>
            <person name="Wang J."/>
            <person name="Chen M."/>
        </authorList>
    </citation>
    <scope>NUCLEOTIDE SEQUENCE [LARGE SCALE GENOMIC DNA]</scope>
    <source>
        <strain evidence="6">cv. IRGC 101232</strain>
    </source>
</reference>
<evidence type="ECO:0000313" key="6">
    <source>
        <dbReference type="EnsemblPlants" id="OB03G30180.1"/>
    </source>
</evidence>
<dbReference type="PANTHER" id="PTHR12606">
    <property type="entry name" value="SENTRIN/SUMO-SPECIFIC PROTEASE"/>
    <property type="match status" value="1"/>
</dbReference>
<dbReference type="Gene3D" id="3.40.395.10">
    <property type="entry name" value="Adenoviral Proteinase, Chain A"/>
    <property type="match status" value="1"/>
</dbReference>
<evidence type="ECO:0000259" key="5">
    <source>
        <dbReference type="PROSITE" id="PS50600"/>
    </source>
</evidence>
<proteinExistence type="inferred from homology"/>
<dbReference type="GO" id="GO:0006508">
    <property type="term" value="P:proteolysis"/>
    <property type="evidence" value="ECO:0007669"/>
    <property type="project" value="UniProtKB-KW"/>
</dbReference>
<dbReference type="OMA" id="IDISSWD"/>
<evidence type="ECO:0000313" key="7">
    <source>
        <dbReference type="Proteomes" id="UP000006038"/>
    </source>
</evidence>
<comment type="similarity">
    <text evidence="1">Belongs to the peptidase C48 family.</text>
</comment>
<dbReference type="SUPFAM" id="SSF54001">
    <property type="entry name" value="Cysteine proteinases"/>
    <property type="match status" value="1"/>
</dbReference>
<feature type="domain" description="Ubiquitin-like protease family profile" evidence="5">
    <location>
        <begin position="66"/>
        <end position="235"/>
    </location>
</feature>
<reference evidence="6" key="2">
    <citation type="submission" date="2013-04" db="UniProtKB">
        <authorList>
            <consortium name="EnsemblPlants"/>
        </authorList>
    </citation>
    <scope>IDENTIFICATION</scope>
</reference>
<dbReference type="EnsemblPlants" id="OB03G30180.1">
    <property type="protein sequence ID" value="OB03G30180.1"/>
    <property type="gene ID" value="OB03G30180"/>
</dbReference>
<dbReference type="PANTHER" id="PTHR12606:SF103">
    <property type="entry name" value="OS04G0639700 PROTEIN"/>
    <property type="match status" value="1"/>
</dbReference>
<dbReference type="GO" id="GO:0016926">
    <property type="term" value="P:protein desumoylation"/>
    <property type="evidence" value="ECO:0007669"/>
    <property type="project" value="TreeGrafter"/>
</dbReference>
<organism evidence="6">
    <name type="scientific">Oryza brachyantha</name>
    <name type="common">malo sina</name>
    <dbReference type="NCBI Taxonomy" id="4533"/>
    <lineage>
        <taxon>Eukaryota</taxon>
        <taxon>Viridiplantae</taxon>
        <taxon>Streptophyta</taxon>
        <taxon>Embryophyta</taxon>
        <taxon>Tracheophyta</taxon>
        <taxon>Spermatophyta</taxon>
        <taxon>Magnoliopsida</taxon>
        <taxon>Liliopsida</taxon>
        <taxon>Poales</taxon>
        <taxon>Poaceae</taxon>
        <taxon>BOP clade</taxon>
        <taxon>Oryzoideae</taxon>
        <taxon>Oryzeae</taxon>
        <taxon>Oryzinae</taxon>
        <taxon>Oryza</taxon>
    </lineage>
</organism>
<dbReference type="GO" id="GO:0005634">
    <property type="term" value="C:nucleus"/>
    <property type="evidence" value="ECO:0007669"/>
    <property type="project" value="TreeGrafter"/>
</dbReference>
<dbReference type="GO" id="GO:0016929">
    <property type="term" value="F:deSUMOylase activity"/>
    <property type="evidence" value="ECO:0007669"/>
    <property type="project" value="TreeGrafter"/>
</dbReference>
<evidence type="ECO:0000256" key="3">
    <source>
        <dbReference type="ARBA" id="ARBA00022801"/>
    </source>
</evidence>
<sequence length="265" mass="31156">MGIYLSRLLRKSSTEVCKAPPGDRAKQDLSELFTPLAHEEEREINNILCSSDQSKQIIVMHGPSSIEITKEIIRCLRPGCWLNDEVINLYLELLKERAERDSKKFLKCHFFNTFFYNKLACGEAGYDYQSVRRWTARLGYGLLECEKIFVPIHRGVHWCLAIINMKDKTFQYLDSLGCVDHGVLRILARYIMDELNDKSNIQVDTSSWLEISDYIPLQQNRWDCGMFMLKFIDFHSRGVGLYFNQENMEYFRKRTAKEILRLRVD</sequence>
<dbReference type="Pfam" id="PF02902">
    <property type="entry name" value="Peptidase_C48"/>
    <property type="match status" value="1"/>
</dbReference>
<keyword evidence="7" id="KW-1185">Reference proteome</keyword>
<evidence type="ECO:0000256" key="4">
    <source>
        <dbReference type="ARBA" id="ARBA00022807"/>
    </source>
</evidence>
<dbReference type="Proteomes" id="UP000006038">
    <property type="component" value="Chromosome 3"/>
</dbReference>
<dbReference type="InterPro" id="IPR003653">
    <property type="entry name" value="Peptidase_C48_C"/>
</dbReference>
<evidence type="ECO:0000256" key="1">
    <source>
        <dbReference type="ARBA" id="ARBA00005234"/>
    </source>
</evidence>
<dbReference type="PROSITE" id="PS50600">
    <property type="entry name" value="ULP_PROTEASE"/>
    <property type="match status" value="1"/>
</dbReference>
<dbReference type="AlphaFoldDB" id="J3LPP2"/>
<dbReference type="Gramene" id="OB03G30180.1">
    <property type="protein sequence ID" value="OB03G30180.1"/>
    <property type="gene ID" value="OB03G30180"/>
</dbReference>
<keyword evidence="4" id="KW-0788">Thiol protease</keyword>
<evidence type="ECO:0000256" key="2">
    <source>
        <dbReference type="ARBA" id="ARBA00022670"/>
    </source>
</evidence>
<keyword evidence="3" id="KW-0378">Hydrolase</keyword>
<dbReference type="InterPro" id="IPR038765">
    <property type="entry name" value="Papain-like_cys_pep_sf"/>
</dbReference>
<protein>
    <recommendedName>
        <fullName evidence="5">Ubiquitin-like protease family profile domain-containing protein</fullName>
    </recommendedName>
</protein>
<accession>J3LPP2</accession>
<dbReference type="eggNOG" id="KOG0778">
    <property type="taxonomic scope" value="Eukaryota"/>
</dbReference>
<name>J3LPP2_ORYBR</name>
<keyword evidence="2" id="KW-0645">Protease</keyword>
<dbReference type="HOGENOM" id="CLU_024324_2_2_1"/>